<dbReference type="Gene3D" id="2.60.120.260">
    <property type="entry name" value="Galactose-binding domain-like"/>
    <property type="match status" value="1"/>
</dbReference>
<dbReference type="InterPro" id="IPR004199">
    <property type="entry name" value="B-gal_small/dom_5"/>
</dbReference>
<keyword evidence="5 10" id="KW-0378">Hydrolase</keyword>
<evidence type="ECO:0000256" key="5">
    <source>
        <dbReference type="ARBA" id="ARBA00022801"/>
    </source>
</evidence>
<dbReference type="EC" id="3.2.1.23" evidence="3 10"/>
<dbReference type="Pfam" id="PF02837">
    <property type="entry name" value="Glyco_hydro_2_N"/>
    <property type="match status" value="1"/>
</dbReference>
<feature type="binding site" evidence="10">
    <location>
        <position position="456"/>
    </location>
    <ligand>
        <name>substrate</name>
    </ligand>
</feature>
<dbReference type="InterPro" id="IPR006104">
    <property type="entry name" value="Glyco_hydro_2_N"/>
</dbReference>
<dbReference type="SUPFAM" id="SSF51445">
    <property type="entry name" value="(Trans)glycosidases"/>
    <property type="match status" value="1"/>
</dbReference>
<keyword evidence="8 10" id="KW-0326">Glycosidase</keyword>
<feature type="binding site" evidence="10">
    <location>
        <position position="98"/>
    </location>
    <ligand>
        <name>substrate</name>
    </ligand>
</feature>
<dbReference type="Proteomes" id="UP001595692">
    <property type="component" value="Unassembled WGS sequence"/>
</dbReference>
<feature type="binding site" evidence="10">
    <location>
        <position position="592"/>
    </location>
    <ligand>
        <name>Mg(2+)</name>
        <dbReference type="ChEBI" id="CHEBI:18420"/>
        <label>2</label>
    </ligand>
</feature>
<dbReference type="InterPro" id="IPR032312">
    <property type="entry name" value="LacZ_4"/>
</dbReference>
<evidence type="ECO:0000256" key="6">
    <source>
        <dbReference type="ARBA" id="ARBA00022842"/>
    </source>
</evidence>
<feature type="site" description="Transition state stabilizer" evidence="10">
    <location>
        <position position="352"/>
    </location>
</feature>
<evidence type="ECO:0000256" key="3">
    <source>
        <dbReference type="ARBA" id="ARBA00012756"/>
    </source>
</evidence>
<evidence type="ECO:0000256" key="7">
    <source>
        <dbReference type="ARBA" id="ARBA00023053"/>
    </source>
</evidence>
<dbReference type="InterPro" id="IPR023230">
    <property type="entry name" value="Glyco_hydro_2_CS"/>
</dbReference>
<dbReference type="Gene3D" id="2.60.40.10">
    <property type="entry name" value="Immunoglobulins"/>
    <property type="match status" value="2"/>
</dbReference>
<feature type="binding site" evidence="10">
    <location>
        <position position="596"/>
    </location>
    <ligand>
        <name>Na(+)</name>
        <dbReference type="ChEBI" id="CHEBI:29101"/>
    </ligand>
</feature>
<dbReference type="InterPro" id="IPR011013">
    <property type="entry name" value="Gal_mutarotase_sf_dom"/>
</dbReference>
<evidence type="ECO:0000256" key="2">
    <source>
        <dbReference type="ARBA" id="ARBA00007401"/>
    </source>
</evidence>
<dbReference type="PROSITE" id="PS00608">
    <property type="entry name" value="GLYCOSYL_HYDROL_F2_2"/>
    <property type="match status" value="1"/>
</dbReference>
<proteinExistence type="inferred from homology"/>
<feature type="binding site" evidence="10">
    <location>
        <position position="197"/>
    </location>
    <ligand>
        <name>substrate</name>
    </ligand>
</feature>
<dbReference type="InterPro" id="IPR006102">
    <property type="entry name" value="Ig-like_GH2"/>
</dbReference>
<dbReference type="PROSITE" id="PS00719">
    <property type="entry name" value="GLYCOSYL_HYDROL_F2_1"/>
    <property type="match status" value="1"/>
</dbReference>
<dbReference type="Gene3D" id="3.20.20.80">
    <property type="entry name" value="Glycosidases"/>
    <property type="match status" value="1"/>
</dbReference>
<evidence type="ECO:0000256" key="4">
    <source>
        <dbReference type="ARBA" id="ARBA00022723"/>
    </source>
</evidence>
<feature type="binding site" evidence="10">
    <location>
        <position position="456"/>
    </location>
    <ligand>
        <name>Mg(2+)</name>
        <dbReference type="ChEBI" id="CHEBI:18420"/>
        <label>1</label>
    </ligand>
</feature>
<name>A0ABV8CLC1_9GAMM</name>
<feature type="binding site" evidence="10">
    <location>
        <position position="411"/>
    </location>
    <ligand>
        <name>Mg(2+)</name>
        <dbReference type="ChEBI" id="CHEBI:18420"/>
        <label>1</label>
    </ligand>
</feature>
<dbReference type="NCBIfam" id="NF007074">
    <property type="entry name" value="PRK09525.1"/>
    <property type="match status" value="1"/>
</dbReference>
<protein>
    <recommendedName>
        <fullName evidence="3 10">Beta-galactosidase</fullName>
        <shortName evidence="10">Beta-gal</shortName>
        <ecNumber evidence="3 10">3.2.1.23</ecNumber>
    </recommendedName>
    <alternativeName>
        <fullName evidence="9 10">Lactase</fullName>
    </alternativeName>
</protein>
<feature type="binding site" evidence="10">
    <location>
        <position position="413"/>
    </location>
    <ligand>
        <name>Mg(2+)</name>
        <dbReference type="ChEBI" id="CHEBI:18420"/>
        <label>1</label>
    </ligand>
</feature>
<comment type="cofactor">
    <cofactor evidence="10">
        <name>Na(+)</name>
        <dbReference type="ChEBI" id="CHEBI:29101"/>
    </cofactor>
    <text evidence="10">Binds 1 sodium ion per monomer.</text>
</comment>
<feature type="domain" description="Beta galactosidase small chain/" evidence="11">
    <location>
        <begin position="746"/>
        <end position="1019"/>
    </location>
</feature>
<dbReference type="InterPro" id="IPR006103">
    <property type="entry name" value="Glyco_hydro_2_cat"/>
</dbReference>
<dbReference type="PANTHER" id="PTHR46323">
    <property type="entry name" value="BETA-GALACTOSIDASE"/>
    <property type="match status" value="1"/>
</dbReference>
<dbReference type="EMBL" id="JBHSAF010000003">
    <property type="protein sequence ID" value="MFC3912881.1"/>
    <property type="molecule type" value="Genomic_DNA"/>
</dbReference>
<dbReference type="SMART" id="SM01038">
    <property type="entry name" value="Bgal_small_N"/>
    <property type="match status" value="1"/>
</dbReference>
<evidence type="ECO:0000313" key="13">
    <source>
        <dbReference type="Proteomes" id="UP001595692"/>
    </source>
</evidence>
<sequence>MSLAEILARQDWQTPAITHVHRLPSHTPLSSWRDLASARCDLRSTSRVSLNGMWQFNWFAAPEQVPADWIEQDLPDAVALTVPGNWQCQGFDTPIYTNIKYPFPCQPPRVPEQNPTGCYSREFELPQEWLSEGQVRVIFDGANSALHLWCNGHWVGYSQDSRLPAEFDLTPYLHAGRNRIAAMVLRWSDGSYLEDQDMWRLSGLFRDVTLLHKPALHIADLQVTPDLDACYRDGRLAVRIVLNHVASSPSVRLTLYRGSDKICREQLSPGTGPIDERGAYADHIHHTLQVSSPHQWSAEQPELYRLTVELLAADGQLIEVEACDVGFRKIEIRDGLLRLNGQPLRIRGVNRHEFDPDLGQVMTAERMEQDIRLLKQHNFNAVRASHYPNHPLFYTLCDRYGLYVVDEANLETHGMIPMNRLTDDPQWLAACCERASRMVQRDRNHPCILIWSLGNESGYGAAHDAMYQWIKRADPSRPIQYEGGGANTPATDILCPMYARVDEDQPFPAVPKWSLKKWIGLPGETRPLILCEYAHAMGNSFGGFHLYWQAFHAYPRLQGGFVWDWVDQGLSHQDAQGQAYWAYGGDFGDQPNDRQFCLNGLVFPDRTPHPALYEAARAQQFFLFRLLNQQPLQLEVRSDYLFRVSDNERLHWQICADGDVLASGSQALTLAPQHATSLTLSATLPPLPAGQQVWLDVWVEQTAATAWSAAGHLCARQQWPLTVPLALPIPAVGAVDALRAVADGWELGDDLACWHFERQHGDLVQWFHRGTPQLLAPLQDHFYRAPLDNDIGTSEADHLDPQSWIARWAAVGLGRWQRRCLSVQPTQSGPVPGILVEHAFYHHEQLCLIRRKHFQLTAPGQLTVDIEDQIAAQMPSLPRLGVLLQLQQIPEQVSWLGRGPHENYPDRKLSADFGLWTQPLASLHTPYLFPCENGLRCDVSQLQFADITLRGQFHFSLSRFSPATLAKTSHQHSLLSDDGVHLCLDGFHMGVGGDDSWSPSVRSEYLIAPGRYHHRWHWEG</sequence>
<keyword evidence="13" id="KW-1185">Reference proteome</keyword>
<dbReference type="HAMAP" id="MF_01687">
    <property type="entry name" value="Beta_gal"/>
    <property type="match status" value="1"/>
</dbReference>
<dbReference type="InterPro" id="IPR014718">
    <property type="entry name" value="GH-type_carb-bd"/>
</dbReference>
<dbReference type="InterPro" id="IPR023933">
    <property type="entry name" value="Glyco_hydro_2_beta_Galsidase"/>
</dbReference>
<dbReference type="InterPro" id="IPR017853">
    <property type="entry name" value="GH"/>
</dbReference>
<feature type="site" description="Transition state stabilizer" evidence="10">
    <location>
        <position position="386"/>
    </location>
</feature>
<dbReference type="InterPro" id="IPR050347">
    <property type="entry name" value="Bact_Beta-galactosidase"/>
</dbReference>
<dbReference type="InterPro" id="IPR006101">
    <property type="entry name" value="Glyco_hydro_2"/>
</dbReference>
<keyword evidence="4 10" id="KW-0479">Metal-binding</keyword>
<dbReference type="Pfam" id="PF00703">
    <property type="entry name" value="Glyco_hydro_2"/>
    <property type="match status" value="1"/>
</dbReference>
<dbReference type="InterPro" id="IPR008979">
    <property type="entry name" value="Galactose-bd-like_sf"/>
</dbReference>
<keyword evidence="6 10" id="KW-0460">Magnesium</keyword>
<dbReference type="Pfam" id="PF02836">
    <property type="entry name" value="Glyco_hydro_2_C"/>
    <property type="match status" value="1"/>
</dbReference>
<dbReference type="InterPro" id="IPR013783">
    <property type="entry name" value="Ig-like_fold"/>
</dbReference>
<evidence type="ECO:0000256" key="10">
    <source>
        <dbReference type="HAMAP-Rule" id="MF_01687"/>
    </source>
</evidence>
<dbReference type="SUPFAM" id="SSF74650">
    <property type="entry name" value="Galactose mutarotase-like"/>
    <property type="match status" value="1"/>
</dbReference>
<evidence type="ECO:0000313" key="12">
    <source>
        <dbReference type="EMBL" id="MFC3912881.1"/>
    </source>
</evidence>
<dbReference type="InterPro" id="IPR036156">
    <property type="entry name" value="Beta-gal/glucu_dom_sf"/>
</dbReference>
<evidence type="ECO:0000256" key="9">
    <source>
        <dbReference type="ARBA" id="ARBA00032230"/>
    </source>
</evidence>
<comment type="catalytic activity">
    <reaction evidence="1 10">
        <text>Hydrolysis of terminal non-reducing beta-D-galactose residues in beta-D-galactosides.</text>
        <dbReference type="EC" id="3.2.1.23"/>
    </reaction>
</comment>
<evidence type="ECO:0000256" key="1">
    <source>
        <dbReference type="ARBA" id="ARBA00001412"/>
    </source>
</evidence>
<dbReference type="Gene3D" id="2.70.98.10">
    <property type="match status" value="1"/>
</dbReference>
<feature type="active site" description="Proton donor" evidence="10">
    <location>
        <position position="456"/>
    </location>
</feature>
<gene>
    <name evidence="10" type="primary">lacZ</name>
    <name evidence="12" type="ORF">ACFOSS_05315</name>
</gene>
<keyword evidence="7 10" id="KW-0915">Sodium</keyword>
<comment type="cofactor">
    <cofactor evidence="10">
        <name>Mg(2+)</name>
        <dbReference type="ChEBI" id="CHEBI:18420"/>
    </cofactor>
    <text evidence="10">Binds 2 magnesium ions per monomer.</text>
</comment>
<dbReference type="PANTHER" id="PTHR46323:SF2">
    <property type="entry name" value="BETA-GALACTOSIDASE"/>
    <property type="match status" value="1"/>
</dbReference>
<dbReference type="RefSeq" id="WP_377151090.1">
    <property type="nucleotide sequence ID" value="NZ_JBHSAF010000003.1"/>
</dbReference>
<feature type="binding site" evidence="10">
    <location>
        <position position="997"/>
    </location>
    <ligand>
        <name>substrate</name>
    </ligand>
</feature>
<organism evidence="12 13">
    <name type="scientific">Pseudaeromonas sharmana</name>
    <dbReference type="NCBI Taxonomy" id="328412"/>
    <lineage>
        <taxon>Bacteria</taxon>
        <taxon>Pseudomonadati</taxon>
        <taxon>Pseudomonadota</taxon>
        <taxon>Gammaproteobacteria</taxon>
        <taxon>Aeromonadales</taxon>
        <taxon>Aeromonadaceae</taxon>
        <taxon>Pseudaeromonas</taxon>
    </lineage>
</organism>
<reference evidence="13" key="1">
    <citation type="journal article" date="2019" name="Int. J. Syst. Evol. Microbiol.">
        <title>The Global Catalogue of Microorganisms (GCM) 10K type strain sequencing project: providing services to taxonomists for standard genome sequencing and annotation.</title>
        <authorList>
            <consortium name="The Broad Institute Genomics Platform"/>
            <consortium name="The Broad Institute Genome Sequencing Center for Infectious Disease"/>
            <person name="Wu L."/>
            <person name="Ma J."/>
        </authorList>
    </citation>
    <scope>NUCLEOTIDE SEQUENCE [LARGE SCALE GENOMIC DNA]</scope>
    <source>
        <strain evidence="13">CCUG 54939</strain>
    </source>
</reference>
<dbReference type="PRINTS" id="PR00132">
    <property type="entry name" value="GLHYDRLASE2"/>
</dbReference>
<feature type="active site" description="Nucleophile" evidence="10">
    <location>
        <position position="532"/>
    </location>
</feature>
<comment type="subunit">
    <text evidence="10">Homotetramer.</text>
</comment>
<feature type="binding site" evidence="10">
    <location>
        <position position="599"/>
    </location>
    <ligand>
        <name>Na(+)</name>
        <dbReference type="ChEBI" id="CHEBI:29101"/>
    </ligand>
</feature>
<feature type="binding site" evidence="10">
    <location>
        <position position="599"/>
    </location>
    <ligand>
        <name>substrate</name>
    </ligand>
</feature>
<feature type="binding site" evidence="10">
    <location>
        <position position="197"/>
    </location>
    <ligand>
        <name>Na(+)</name>
        <dbReference type="ChEBI" id="CHEBI:29101"/>
    </ligand>
</feature>
<evidence type="ECO:0000259" key="11">
    <source>
        <dbReference type="SMART" id="SM01038"/>
    </source>
</evidence>
<dbReference type="Pfam" id="PF16353">
    <property type="entry name" value="LacZ_4"/>
    <property type="match status" value="1"/>
</dbReference>
<feature type="binding site" evidence="10">
    <location>
        <begin position="532"/>
        <end position="535"/>
    </location>
    <ligand>
        <name>substrate</name>
    </ligand>
</feature>
<accession>A0ABV8CLC1</accession>
<comment type="caution">
    <text evidence="12">The sequence shown here is derived from an EMBL/GenBank/DDBJ whole genome shotgun (WGS) entry which is preliminary data.</text>
</comment>
<dbReference type="Pfam" id="PF02929">
    <property type="entry name" value="Bgal_small_N"/>
    <property type="match status" value="1"/>
</dbReference>
<dbReference type="InterPro" id="IPR023232">
    <property type="entry name" value="Glyco_hydro_2_AS"/>
</dbReference>
<dbReference type="SUPFAM" id="SSF49785">
    <property type="entry name" value="Galactose-binding domain-like"/>
    <property type="match status" value="1"/>
</dbReference>
<comment type="similarity">
    <text evidence="2 10">Belongs to the glycosyl hydrolase 2 family.</text>
</comment>
<evidence type="ECO:0000256" key="8">
    <source>
        <dbReference type="ARBA" id="ARBA00023295"/>
    </source>
</evidence>
<dbReference type="SUPFAM" id="SSF49303">
    <property type="entry name" value="beta-Galactosidase/glucuronidase domain"/>
    <property type="match status" value="2"/>
</dbReference>